<feature type="domain" description="F-box" evidence="2">
    <location>
        <begin position="2"/>
        <end position="48"/>
    </location>
</feature>
<dbReference type="Proteomes" id="UP000237144">
    <property type="component" value="Unassembled WGS sequence"/>
</dbReference>
<dbReference type="PROSITE" id="PS50181">
    <property type="entry name" value="FBOX"/>
    <property type="match status" value="1"/>
</dbReference>
<proteinExistence type="predicted"/>
<dbReference type="InterPro" id="IPR001810">
    <property type="entry name" value="F-box_dom"/>
</dbReference>
<dbReference type="Gene3D" id="3.80.10.10">
    <property type="entry name" value="Ribonuclease Inhibitor"/>
    <property type="match status" value="2"/>
</dbReference>
<dbReference type="STRING" id="741276.A0A2S5BC80"/>
<gene>
    <name evidence="3" type="ORF">BMF94_2583</name>
</gene>
<dbReference type="EMBL" id="PJQD01000025">
    <property type="protein sequence ID" value="POY74389.1"/>
    <property type="molecule type" value="Genomic_DNA"/>
</dbReference>
<evidence type="ECO:0000313" key="4">
    <source>
        <dbReference type="Proteomes" id="UP000237144"/>
    </source>
</evidence>
<comment type="caution">
    <text evidence="3">The sequence shown here is derived from an EMBL/GenBank/DDBJ whole genome shotgun (WGS) entry which is preliminary data.</text>
</comment>
<dbReference type="AlphaFoldDB" id="A0A2S5BC80"/>
<evidence type="ECO:0000313" key="3">
    <source>
        <dbReference type="EMBL" id="POY74389.1"/>
    </source>
</evidence>
<name>A0A2S5BC80_9BASI</name>
<keyword evidence="4" id="KW-1185">Reference proteome</keyword>
<dbReference type="Pfam" id="PF12937">
    <property type="entry name" value="F-box-like"/>
    <property type="match status" value="1"/>
</dbReference>
<organism evidence="3 4">
    <name type="scientific">Rhodotorula taiwanensis</name>
    <dbReference type="NCBI Taxonomy" id="741276"/>
    <lineage>
        <taxon>Eukaryota</taxon>
        <taxon>Fungi</taxon>
        <taxon>Dikarya</taxon>
        <taxon>Basidiomycota</taxon>
        <taxon>Pucciniomycotina</taxon>
        <taxon>Microbotryomycetes</taxon>
        <taxon>Sporidiobolales</taxon>
        <taxon>Sporidiobolaceae</taxon>
        <taxon>Rhodotorula</taxon>
    </lineage>
</organism>
<feature type="compositionally biased region" description="Low complexity" evidence="1">
    <location>
        <begin position="495"/>
        <end position="506"/>
    </location>
</feature>
<sequence length="506" mass="56077">MPTSIADLPPELLPELLAPLVARRDLYAICLVCRDWRDVGQRRLFNHIRLFGRDLAIAAQLFRTLGSNARLAALVRKLEVRVYPISLKVTEQAETERLAIAMLEKCFNCEELVWTRKGALTDSVWHAIHGMPRLRMLELNAHTNLSPGSWSADNLVSLRPLRSLSLILPDRNVANILPEFFARQNASSDEGGQLEQFSVLCRESPVVNNSVVRAISPFLARSRLASLALAGCSKLGGDPLLELLPGLPLLRHLALEACNLEPRFYVQIAPSLPQLESIKLTHPGPRHPSVASFFPAVESLLAALPRLTAFTLYHSGASSDGRREWPVLPDDFVRNIALSNGAVLRKFEVSGILCTVTAAEVLAKGAPSLRNLVLHLGSDFDLDRLTSAFSPLAHLRTLHLLSQRATVSLDAILELAQQCSPTLRQIGFRNRVWIVKRTYHAEDEVPKVSLGQYDLPWWPEALLVIRFYETAAAFGAFRRNRYGAESDVESEVEEASSASSDSESDV</sequence>
<reference evidence="3 4" key="1">
    <citation type="journal article" date="2018" name="Front. Microbiol.">
        <title>Prospects for Fungal Bioremediation of Acidic Radioactive Waste Sites: Characterization and Genome Sequence of Rhodotorula taiwanensis MD1149.</title>
        <authorList>
            <person name="Tkavc R."/>
            <person name="Matrosova V.Y."/>
            <person name="Grichenko O.E."/>
            <person name="Gostincar C."/>
            <person name="Volpe R.P."/>
            <person name="Klimenkova P."/>
            <person name="Gaidamakova E.K."/>
            <person name="Zhou C.E."/>
            <person name="Stewart B.J."/>
            <person name="Lyman M.G."/>
            <person name="Malfatti S.A."/>
            <person name="Rubinfeld B."/>
            <person name="Courtot M."/>
            <person name="Singh J."/>
            <person name="Dalgard C.L."/>
            <person name="Hamilton T."/>
            <person name="Frey K.G."/>
            <person name="Gunde-Cimerman N."/>
            <person name="Dugan L."/>
            <person name="Daly M.J."/>
        </authorList>
    </citation>
    <scope>NUCLEOTIDE SEQUENCE [LARGE SCALE GENOMIC DNA]</scope>
    <source>
        <strain evidence="3 4">MD1149</strain>
    </source>
</reference>
<dbReference type="InterPro" id="IPR032675">
    <property type="entry name" value="LRR_dom_sf"/>
</dbReference>
<accession>A0A2S5BC80</accession>
<dbReference type="OrthoDB" id="2585512at2759"/>
<feature type="region of interest" description="Disordered" evidence="1">
    <location>
        <begin position="484"/>
        <end position="506"/>
    </location>
</feature>
<protein>
    <recommendedName>
        <fullName evidence="2">F-box domain-containing protein</fullName>
    </recommendedName>
</protein>
<dbReference type="SUPFAM" id="SSF52047">
    <property type="entry name" value="RNI-like"/>
    <property type="match status" value="1"/>
</dbReference>
<evidence type="ECO:0000256" key="1">
    <source>
        <dbReference type="SAM" id="MobiDB-lite"/>
    </source>
</evidence>
<evidence type="ECO:0000259" key="2">
    <source>
        <dbReference type="PROSITE" id="PS50181"/>
    </source>
</evidence>